<accession>A0A3V8I8V9</accession>
<dbReference type="Pfam" id="PF06183">
    <property type="entry name" value="DinI"/>
    <property type="match status" value="1"/>
</dbReference>
<name>A0A3V8I8V9_SALER</name>
<gene>
    <name evidence="1" type="ORF">EI538_22255</name>
</gene>
<proteinExistence type="predicted"/>
<sequence>MVPEKLFLHELTGHLSCVEVKVKSMQANNLNRVSTKTVKERLHPMLEEMFEVAGK</sequence>
<dbReference type="EMBL" id="RSEO01000040">
    <property type="protein sequence ID" value="RXQ25689.1"/>
    <property type="molecule type" value="Genomic_DNA"/>
</dbReference>
<comment type="caution">
    <text evidence="1">The sequence shown here is derived from an EMBL/GenBank/DDBJ whole genome shotgun (WGS) entry which is preliminary data.</text>
</comment>
<dbReference type="AlphaFoldDB" id="A0A3V8I8V9"/>
<dbReference type="RefSeq" id="WP_127173834.1">
    <property type="nucleotide sequence ID" value="NZ_CP079839.1"/>
</dbReference>
<evidence type="ECO:0000313" key="2">
    <source>
        <dbReference type="Proteomes" id="UP000290660"/>
    </source>
</evidence>
<dbReference type="Gene3D" id="3.30.910.10">
    <property type="entry name" value="DinI-like"/>
    <property type="match status" value="1"/>
</dbReference>
<dbReference type="InterPro" id="IPR010391">
    <property type="entry name" value="DNA_damage-inducible_DinI-like"/>
</dbReference>
<dbReference type="InterPro" id="IPR036687">
    <property type="entry name" value="DinI-like_sf"/>
</dbReference>
<dbReference type="Proteomes" id="UP000290660">
    <property type="component" value="Unassembled WGS sequence"/>
</dbReference>
<evidence type="ECO:0000313" key="1">
    <source>
        <dbReference type="EMBL" id="RXQ25689.1"/>
    </source>
</evidence>
<protein>
    <submittedName>
        <fullName evidence="1">Virulence protein MsgA</fullName>
    </submittedName>
</protein>
<organism evidence="1 2">
    <name type="scientific">Salmonella enterica</name>
    <name type="common">Salmonella choleraesuis</name>
    <dbReference type="NCBI Taxonomy" id="28901"/>
    <lineage>
        <taxon>Bacteria</taxon>
        <taxon>Pseudomonadati</taxon>
        <taxon>Pseudomonadota</taxon>
        <taxon>Gammaproteobacteria</taxon>
        <taxon>Enterobacterales</taxon>
        <taxon>Enterobacteriaceae</taxon>
        <taxon>Salmonella</taxon>
    </lineage>
</organism>
<reference evidence="1 2" key="1">
    <citation type="submission" date="2018-12" db="EMBL/GenBank/DDBJ databases">
        <title>Identification of serotype of rogose Salmonella by whole genome sequencing.</title>
        <authorList>
            <person name="Sacchi C.T."/>
            <person name="Goncalves C.R."/>
            <person name="Tiba-Casas M.R."/>
        </authorList>
    </citation>
    <scope>NUCLEOTIDE SEQUENCE [LARGE SCALE GENOMIC DNA]</scope>
    <source>
        <strain evidence="1 2">169_17</strain>
    </source>
</reference>